<organism evidence="3">
    <name type="scientific">freshwater metagenome</name>
    <dbReference type="NCBI Taxonomy" id="449393"/>
    <lineage>
        <taxon>unclassified sequences</taxon>
        <taxon>metagenomes</taxon>
        <taxon>ecological metagenomes</taxon>
    </lineage>
</organism>
<dbReference type="InterPro" id="IPR050194">
    <property type="entry name" value="Glycosyltransferase_grp1"/>
</dbReference>
<dbReference type="AlphaFoldDB" id="A0A6J6BI87"/>
<evidence type="ECO:0000313" key="6">
    <source>
        <dbReference type="EMBL" id="CAB4632720.1"/>
    </source>
</evidence>
<dbReference type="PANTHER" id="PTHR45947">
    <property type="entry name" value="SULFOQUINOVOSYL TRANSFERASE SQD2"/>
    <property type="match status" value="1"/>
</dbReference>
<dbReference type="GO" id="GO:0016757">
    <property type="term" value="F:glycosyltransferase activity"/>
    <property type="evidence" value="ECO:0007669"/>
    <property type="project" value="InterPro"/>
</dbReference>
<dbReference type="EMBL" id="CAEZTR010000018">
    <property type="protein sequence ID" value="CAB4570043.1"/>
    <property type="molecule type" value="Genomic_DNA"/>
</dbReference>
<dbReference type="EMBL" id="CAEZVV010000001">
    <property type="protein sequence ID" value="CAB4632720.1"/>
    <property type="molecule type" value="Genomic_DNA"/>
</dbReference>
<reference evidence="3" key="1">
    <citation type="submission" date="2020-05" db="EMBL/GenBank/DDBJ databases">
        <authorList>
            <person name="Chiriac C."/>
            <person name="Salcher M."/>
            <person name="Ghai R."/>
            <person name="Kavagutti S V."/>
        </authorList>
    </citation>
    <scope>NUCLEOTIDE SEQUENCE</scope>
</reference>
<dbReference type="InterPro" id="IPR028098">
    <property type="entry name" value="Glyco_trans_4-like_N"/>
</dbReference>
<dbReference type="Gene3D" id="3.40.50.2000">
    <property type="entry name" value="Glycogen Phosphorylase B"/>
    <property type="match status" value="2"/>
</dbReference>
<evidence type="ECO:0000259" key="1">
    <source>
        <dbReference type="Pfam" id="PF00534"/>
    </source>
</evidence>
<gene>
    <name evidence="3" type="ORF">UFOPK1495_00048</name>
    <name evidence="4" type="ORF">UFOPK1603_00697</name>
    <name evidence="5" type="ORF">UFOPK1711_00449</name>
    <name evidence="6" type="ORF">UFOPK2143_00014</name>
    <name evidence="7" type="ORF">UFOPK2350_01423</name>
</gene>
<evidence type="ECO:0000259" key="2">
    <source>
        <dbReference type="Pfam" id="PF13439"/>
    </source>
</evidence>
<protein>
    <submittedName>
        <fullName evidence="3">Unannotated protein</fullName>
    </submittedName>
</protein>
<dbReference type="CDD" id="cd03801">
    <property type="entry name" value="GT4_PimA-like"/>
    <property type="match status" value="1"/>
</dbReference>
<dbReference type="SUPFAM" id="SSF53756">
    <property type="entry name" value="UDP-Glycosyltransferase/glycogen phosphorylase"/>
    <property type="match status" value="1"/>
</dbReference>
<name>A0A6J6BI87_9ZZZZ</name>
<evidence type="ECO:0000313" key="3">
    <source>
        <dbReference type="EMBL" id="CAB4538464.1"/>
    </source>
</evidence>
<evidence type="ECO:0000313" key="7">
    <source>
        <dbReference type="EMBL" id="CAB4688083.1"/>
    </source>
</evidence>
<feature type="domain" description="Glycosyltransferase subfamily 4-like N-terminal" evidence="2">
    <location>
        <begin position="17"/>
        <end position="167"/>
    </location>
</feature>
<accession>A0A6J6BI87</accession>
<proteinExistence type="predicted"/>
<evidence type="ECO:0000313" key="5">
    <source>
        <dbReference type="EMBL" id="CAB4570043.1"/>
    </source>
</evidence>
<feature type="domain" description="Glycosyl transferase family 1" evidence="1">
    <location>
        <begin position="178"/>
        <end position="327"/>
    </location>
</feature>
<dbReference type="InterPro" id="IPR001296">
    <property type="entry name" value="Glyco_trans_1"/>
</dbReference>
<evidence type="ECO:0000313" key="4">
    <source>
        <dbReference type="EMBL" id="CAB4562991.1"/>
    </source>
</evidence>
<dbReference type="EMBL" id="CAEZSU010000002">
    <property type="protein sequence ID" value="CAB4538464.1"/>
    <property type="molecule type" value="Genomic_DNA"/>
</dbReference>
<dbReference type="Pfam" id="PF13439">
    <property type="entry name" value="Glyco_transf_4"/>
    <property type="match status" value="1"/>
</dbReference>
<dbReference type="Pfam" id="PF00534">
    <property type="entry name" value="Glycos_transf_1"/>
    <property type="match status" value="1"/>
</dbReference>
<dbReference type="PANTHER" id="PTHR45947:SF3">
    <property type="entry name" value="SULFOQUINOVOSYL TRANSFERASE SQD2"/>
    <property type="match status" value="1"/>
</dbReference>
<dbReference type="EMBL" id="CAEZXE010000144">
    <property type="protein sequence ID" value="CAB4688083.1"/>
    <property type="molecule type" value="Genomic_DNA"/>
</dbReference>
<dbReference type="EMBL" id="CAEZTG010000050">
    <property type="protein sequence ID" value="CAB4562991.1"/>
    <property type="molecule type" value="Genomic_DNA"/>
</dbReference>
<sequence>MTRLRVLIVASEAPPLVSGVAKSIGEIADGLIARGHEVVVLSSAEARGVRWDRIRFSTLMAQVGAVIENDGPFDIINIHGPAPSISDLALLRFTKRNRGAKIVYTHHFSLHFGKWSADVLGRLYEMFFRRVAKKCDGIVTTTKDYAVPFERHGMTVAVIPWGFDEARFFPGEREYSGEGPLRVLAVGQFRRYKGMAVAVRAVVGHPDLDLTLVGQGPVLSSVLQQIPVTSTNVRHYGRVADDGLGQMMREHDVILLPSRTRAEAFGIVLLEGMASGCVPVASSLPGVREVVGSVGLTTRPGDELSLRKALQSLARNPEEVARLRKDAVERASSYTWERTVDAYEALFQRLVR</sequence>